<proteinExistence type="predicted"/>
<reference evidence="2" key="2">
    <citation type="submission" date="2025-08" db="UniProtKB">
        <authorList>
            <consortium name="RefSeq"/>
        </authorList>
    </citation>
    <scope>IDENTIFICATION</scope>
    <source>
        <tissue evidence="2">Leaf</tissue>
    </source>
</reference>
<name>A0A6P8C6L4_PUNGR</name>
<dbReference type="RefSeq" id="XP_031378430.1">
    <property type="nucleotide sequence ID" value="XM_031522570.1"/>
</dbReference>
<protein>
    <submittedName>
        <fullName evidence="2">Uncharacterized protein LOC116193820</fullName>
    </submittedName>
</protein>
<dbReference type="GeneID" id="116193820"/>
<reference evidence="1" key="1">
    <citation type="journal article" date="2020" name="Plant Biotechnol. J.">
        <title>The pomegranate (Punica granatum L.) draft genome dissects genetic divergence between soft- and hard-seeded cultivars.</title>
        <authorList>
            <person name="Luo X."/>
            <person name="Li H."/>
            <person name="Wu Z."/>
            <person name="Yao W."/>
            <person name="Zhao P."/>
            <person name="Cao D."/>
            <person name="Yu H."/>
            <person name="Li K."/>
            <person name="Poudel K."/>
            <person name="Zhao D."/>
            <person name="Zhang F."/>
            <person name="Xia X."/>
            <person name="Chen L."/>
            <person name="Wang Q."/>
            <person name="Jing D."/>
            <person name="Cao S."/>
        </authorList>
    </citation>
    <scope>NUCLEOTIDE SEQUENCE [LARGE SCALE GENOMIC DNA]</scope>
    <source>
        <strain evidence="1">cv. Tunisia</strain>
    </source>
</reference>
<evidence type="ECO:0000313" key="2">
    <source>
        <dbReference type="RefSeq" id="XP_031378430.1"/>
    </source>
</evidence>
<gene>
    <name evidence="2" type="primary">LOC116193820</name>
</gene>
<evidence type="ECO:0000313" key="1">
    <source>
        <dbReference type="Proteomes" id="UP000515151"/>
    </source>
</evidence>
<accession>A0A6P8C6L4</accession>
<keyword evidence="1" id="KW-1185">Reference proteome</keyword>
<dbReference type="AlphaFoldDB" id="A0A6P8C6L4"/>
<dbReference type="Proteomes" id="UP000515151">
    <property type="component" value="Chromosome 2"/>
</dbReference>
<sequence>MIDDSLELNVGGNMELQHEAELIIRQRKRKNDITVEEFLYLSVPYAKILNKMARTFGEAMQQDWMVKNDLRKWNKYVFEYCDTNIASIMEKLNEIQSKYPTPETKEQEENLMADLEENLIKKDLIWRQKSRELWLKDGDRNTKFFHLSTVIRRRANQIAAIKDNNGEWSQDHVVFGEYFLRNFQDLFNTSNPAIPEDMEDLIGHIITAPENERLIQASDDKEILTALNSIPNLKALGPDGIPYLFYKHYGETVKPLLCSAVKSFFNSGFMLKE</sequence>
<organism evidence="1 2">
    <name type="scientific">Punica granatum</name>
    <name type="common">Pomegranate</name>
    <dbReference type="NCBI Taxonomy" id="22663"/>
    <lineage>
        <taxon>Eukaryota</taxon>
        <taxon>Viridiplantae</taxon>
        <taxon>Streptophyta</taxon>
        <taxon>Embryophyta</taxon>
        <taxon>Tracheophyta</taxon>
        <taxon>Spermatophyta</taxon>
        <taxon>Magnoliopsida</taxon>
        <taxon>eudicotyledons</taxon>
        <taxon>Gunneridae</taxon>
        <taxon>Pentapetalae</taxon>
        <taxon>rosids</taxon>
        <taxon>malvids</taxon>
        <taxon>Myrtales</taxon>
        <taxon>Lythraceae</taxon>
        <taxon>Punica</taxon>
    </lineage>
</organism>
<dbReference type="OrthoDB" id="1734273at2759"/>